<evidence type="ECO:0000259" key="2">
    <source>
        <dbReference type="Pfam" id="PF08241"/>
    </source>
</evidence>
<comment type="caution">
    <text evidence="3">The sequence shown here is derived from an EMBL/GenBank/DDBJ whole genome shotgun (WGS) entry which is preliminary data.</text>
</comment>
<name>A0ABY2DJZ5_9ACTN</name>
<evidence type="ECO:0000313" key="3">
    <source>
        <dbReference type="EMBL" id="TDC00717.1"/>
    </source>
</evidence>
<keyword evidence="3" id="KW-0489">Methyltransferase</keyword>
<evidence type="ECO:0000256" key="1">
    <source>
        <dbReference type="ARBA" id="ARBA00022679"/>
    </source>
</evidence>
<dbReference type="PANTHER" id="PTHR44068:SF11">
    <property type="entry name" value="GERANYL DIPHOSPHATE 2-C-METHYLTRANSFERASE"/>
    <property type="match status" value="1"/>
</dbReference>
<proteinExistence type="predicted"/>
<protein>
    <submittedName>
        <fullName evidence="3">Class I SAM-dependent methyltransferase</fullName>
    </submittedName>
</protein>
<dbReference type="SUPFAM" id="SSF53335">
    <property type="entry name" value="S-adenosyl-L-methionine-dependent methyltransferases"/>
    <property type="match status" value="1"/>
</dbReference>
<dbReference type="InterPro" id="IPR050447">
    <property type="entry name" value="Erg6_SMT_methyltransf"/>
</dbReference>
<keyword evidence="1" id="KW-0808">Transferase</keyword>
<organism evidence="3 4">
    <name type="scientific">Micromonospora fluostatini</name>
    <dbReference type="NCBI Taxonomy" id="1629071"/>
    <lineage>
        <taxon>Bacteria</taxon>
        <taxon>Bacillati</taxon>
        <taxon>Actinomycetota</taxon>
        <taxon>Actinomycetes</taxon>
        <taxon>Micromonosporales</taxon>
        <taxon>Micromonosporaceae</taxon>
        <taxon>Micromonospora</taxon>
    </lineage>
</organism>
<feature type="domain" description="Methyltransferase type 11" evidence="2">
    <location>
        <begin position="94"/>
        <end position="192"/>
    </location>
</feature>
<dbReference type="Proteomes" id="UP000295626">
    <property type="component" value="Unassembled WGS sequence"/>
</dbReference>
<dbReference type="PANTHER" id="PTHR44068">
    <property type="entry name" value="ZGC:194242"/>
    <property type="match status" value="1"/>
</dbReference>
<dbReference type="GO" id="GO:0032259">
    <property type="term" value="P:methylation"/>
    <property type="evidence" value="ECO:0007669"/>
    <property type="project" value="UniProtKB-KW"/>
</dbReference>
<dbReference type="Gene3D" id="3.40.50.150">
    <property type="entry name" value="Vaccinia Virus protein VP39"/>
    <property type="match status" value="1"/>
</dbReference>
<gene>
    <name evidence="3" type="ORF">E1091_04350</name>
</gene>
<reference evidence="3 4" key="1">
    <citation type="submission" date="2019-02" db="EMBL/GenBank/DDBJ databases">
        <title>Draft genome sequences of novel Actinobacteria.</title>
        <authorList>
            <person name="Sahin N."/>
            <person name="Ay H."/>
            <person name="Saygin H."/>
        </authorList>
    </citation>
    <scope>NUCLEOTIDE SEQUENCE [LARGE SCALE GENOMIC DNA]</scope>
    <source>
        <strain evidence="3 4">JCM 30529</strain>
    </source>
</reference>
<dbReference type="Pfam" id="PF08241">
    <property type="entry name" value="Methyltransf_11"/>
    <property type="match status" value="1"/>
</dbReference>
<dbReference type="InterPro" id="IPR013216">
    <property type="entry name" value="Methyltransf_11"/>
</dbReference>
<dbReference type="GO" id="GO:0008168">
    <property type="term" value="F:methyltransferase activity"/>
    <property type="evidence" value="ECO:0007669"/>
    <property type="project" value="UniProtKB-KW"/>
</dbReference>
<evidence type="ECO:0000313" key="4">
    <source>
        <dbReference type="Proteomes" id="UP000295626"/>
    </source>
</evidence>
<accession>A0ABY2DJZ5</accession>
<keyword evidence="4" id="KW-1185">Reference proteome</keyword>
<sequence length="318" mass="35263">MAADVMAYSGYGECSMEKIIDSIDDGHYLPDVVGGVLGLPGAGLHAYLTGDFLHPPMVFDAEMWSDGAQWSRGSRQHTIDIGTLAELRPGDHVLDVGCGVGGPARLFASHFQVSVTSVTNSSAHRATCGRLHEQWLEQGGGLKVVLADCQRHLPEGPFDAAISINMLYQVPDHRAMFRNVFERLRPGGRFVIDDWMLTPLATADDIDQLATHFQYRHFGRIDQIESDLLAVGFPAAEAIVDLGHVARGPMSAHFEDQMRRYFAPRVIADWPGDPVTAPERPAYGELMIDEFIESVNLTLRMHQACHMTYRRVLVRRPT</sequence>
<dbReference type="EMBL" id="SMKE01000089">
    <property type="protein sequence ID" value="TDC00717.1"/>
    <property type="molecule type" value="Genomic_DNA"/>
</dbReference>
<dbReference type="CDD" id="cd02440">
    <property type="entry name" value="AdoMet_MTases"/>
    <property type="match status" value="1"/>
</dbReference>
<dbReference type="InterPro" id="IPR029063">
    <property type="entry name" value="SAM-dependent_MTases_sf"/>
</dbReference>